<evidence type="ECO:0000313" key="4">
    <source>
        <dbReference type="EMBL" id="CAF9927224.1"/>
    </source>
</evidence>
<name>A0A8H3FPU5_9LECA</name>
<accession>A0A8H3FPU5</accession>
<dbReference type="InterPro" id="IPR056884">
    <property type="entry name" value="NPHP3-like_N"/>
</dbReference>
<dbReference type="InterPro" id="IPR036770">
    <property type="entry name" value="Ankyrin_rpt-contain_sf"/>
</dbReference>
<keyword evidence="1" id="KW-0677">Repeat</keyword>
<sequence>MNFSETPSNAVDYLQRLHKEDPEVAVACVYGEYKQQGLQTPTHLLASIWRQLDQWKDESNSEVQALYNRHSRFGTKPALDQVVSMLRLEIWRHSVVYILIDALDECADDLSRDTLVTTLQEILAVKAPNGTRIQLLVTSRSPDSMFPSATKMQIQAAGIDIKSFVSQRLIQGTPRSGSISEEVRKNEKLRKWIIETVVEKADRIFLMARLHLDSLKYKTSLGNLREALKVEELCHALTIRSGDTVLDPERLPAMDSLCESCHGLVTIDEESRIVRLIHRTAQEFFDRNRAQYIPDMHSQIAQTCIDYLMLDVFAQGHCDFISSRPSDMGMAEGDISESRLLSTRLRQNPLLNYAASYWGIHARGEPEHKIEEHILRFLQASGALDSSFQVSYLGLDYGSAHSAPDRLLKISGSLTLHVAVSFGLEYMVKVLLEKISSSDINGLDQRGKTALHWAARGGSESLTLLLLEAGAEIDTQVKADYSKIEKHLSSGHPQFLDLLINLGLSGSIEKEIVPNEEILENENAVRFDMKKMIEMYLKSGASAAEKKDRATRVLWKASSLGIADLLDVSLANGAEIEAREKEKVSARPDVEDFRVKPGPRRAKHQTALLMAVENGRVGTTLALLSRGASNPSTDRFGKNVLQTAVTSTKVFDERLSKVVDERLSLIRNHSSGSWLSAATAIPENAAPSQLSHSEQDYRAKLSRVIALGLAPTFDILKKPFLEFEITLQKDTEQETIINRLLDSGADIAVRTPQNQMLLHLAIGSVTRLKLLMTRGAGVLEVD</sequence>
<evidence type="ECO:0000259" key="3">
    <source>
        <dbReference type="Pfam" id="PF24883"/>
    </source>
</evidence>
<dbReference type="PRINTS" id="PR01415">
    <property type="entry name" value="ANKYRIN"/>
</dbReference>
<dbReference type="InterPro" id="IPR027417">
    <property type="entry name" value="P-loop_NTPase"/>
</dbReference>
<protein>
    <recommendedName>
        <fullName evidence="3">Nephrocystin 3-like N-terminal domain-containing protein</fullName>
    </recommendedName>
</protein>
<dbReference type="EMBL" id="CAJPDR010000225">
    <property type="protein sequence ID" value="CAF9927224.1"/>
    <property type="molecule type" value="Genomic_DNA"/>
</dbReference>
<dbReference type="Proteomes" id="UP000664203">
    <property type="component" value="Unassembled WGS sequence"/>
</dbReference>
<evidence type="ECO:0000313" key="5">
    <source>
        <dbReference type="Proteomes" id="UP000664203"/>
    </source>
</evidence>
<dbReference type="PANTHER" id="PTHR10039:SF15">
    <property type="entry name" value="NACHT DOMAIN-CONTAINING PROTEIN"/>
    <property type="match status" value="1"/>
</dbReference>
<feature type="repeat" description="ANK" evidence="2">
    <location>
        <begin position="446"/>
        <end position="478"/>
    </location>
</feature>
<dbReference type="Pfam" id="PF24883">
    <property type="entry name" value="NPHP3_N"/>
    <property type="match status" value="1"/>
</dbReference>
<evidence type="ECO:0000256" key="1">
    <source>
        <dbReference type="ARBA" id="ARBA00022737"/>
    </source>
</evidence>
<dbReference type="Gene3D" id="3.40.50.300">
    <property type="entry name" value="P-loop containing nucleotide triphosphate hydrolases"/>
    <property type="match status" value="1"/>
</dbReference>
<dbReference type="SMART" id="SM00248">
    <property type="entry name" value="ANK"/>
    <property type="match status" value="4"/>
</dbReference>
<evidence type="ECO:0000256" key="2">
    <source>
        <dbReference type="PROSITE-ProRule" id="PRU00023"/>
    </source>
</evidence>
<dbReference type="PANTHER" id="PTHR10039">
    <property type="entry name" value="AMELOGENIN"/>
    <property type="match status" value="1"/>
</dbReference>
<organism evidence="4 5">
    <name type="scientific">Alectoria fallacina</name>
    <dbReference type="NCBI Taxonomy" id="1903189"/>
    <lineage>
        <taxon>Eukaryota</taxon>
        <taxon>Fungi</taxon>
        <taxon>Dikarya</taxon>
        <taxon>Ascomycota</taxon>
        <taxon>Pezizomycotina</taxon>
        <taxon>Lecanoromycetes</taxon>
        <taxon>OSLEUM clade</taxon>
        <taxon>Lecanoromycetidae</taxon>
        <taxon>Lecanorales</taxon>
        <taxon>Lecanorineae</taxon>
        <taxon>Parmeliaceae</taxon>
        <taxon>Alectoria</taxon>
    </lineage>
</organism>
<dbReference type="Gene3D" id="1.25.40.20">
    <property type="entry name" value="Ankyrin repeat-containing domain"/>
    <property type="match status" value="2"/>
</dbReference>
<gene>
    <name evidence="4" type="ORF">ALECFALPRED_003656</name>
</gene>
<keyword evidence="5" id="KW-1185">Reference proteome</keyword>
<reference evidence="4" key="1">
    <citation type="submission" date="2021-03" db="EMBL/GenBank/DDBJ databases">
        <authorList>
            <person name="Tagirdzhanova G."/>
        </authorList>
    </citation>
    <scope>NUCLEOTIDE SEQUENCE</scope>
</reference>
<feature type="domain" description="Nephrocystin 3-like N-terminal" evidence="3">
    <location>
        <begin position="10"/>
        <end position="140"/>
    </location>
</feature>
<dbReference type="PROSITE" id="PS50297">
    <property type="entry name" value="ANK_REP_REGION"/>
    <property type="match status" value="1"/>
</dbReference>
<keyword evidence="2" id="KW-0040">ANK repeat</keyword>
<dbReference type="SUPFAM" id="SSF48403">
    <property type="entry name" value="Ankyrin repeat"/>
    <property type="match status" value="1"/>
</dbReference>
<dbReference type="Pfam" id="PF12796">
    <property type="entry name" value="Ank_2"/>
    <property type="match status" value="1"/>
</dbReference>
<proteinExistence type="predicted"/>
<dbReference type="OrthoDB" id="195446at2759"/>
<dbReference type="InterPro" id="IPR002110">
    <property type="entry name" value="Ankyrin_rpt"/>
</dbReference>
<dbReference type="PROSITE" id="PS50088">
    <property type="entry name" value="ANK_REPEAT"/>
    <property type="match status" value="1"/>
</dbReference>
<comment type="caution">
    <text evidence="4">The sequence shown here is derived from an EMBL/GenBank/DDBJ whole genome shotgun (WGS) entry which is preliminary data.</text>
</comment>
<dbReference type="AlphaFoldDB" id="A0A8H3FPU5"/>